<sequence>MSRSVSSWLLDFLGISVILSALCLQIAYSEHFINKFAVHIPGGERKAREVADSHGYIHLGQIGSLEDHYLFEHPHVHRRSADRNLEHHEKLSTHDDVLSRKKRDFLPMSGDVAEEKDAKRVSRDATGRDSREVNRELYFNDELYKKMWYYNGGGKDHTDMNVHGAWQKGVTGKNVVITILDDGIERTHDDLKDNYDPYASYDVNGHDPDPMPRYDYTNENRHGTRCAGEVSAKANNTKCIVGVAYDSKIGGVRMLDGDVYDAVEATSLSHNRSHIDIYSASWGPDDDGRVVDGPGTLAKKAFEDGVKMGRSGKGSIFVWASGNGGNQHDSCNCDGYTNSIFTLSISSISQQGRKPWYLEECSSTLATTYSSGTYAEAQIKVDHFHSVTQIHAALPYVNDVCFNCCYNVIVSYQQGRHGKGAIFVWASGNGGRQHDSCSCDGYTNSIYTLSISGVSQNILKPFYLEECASTLATTFSSGGGAEKKVVTVDLHNKCTETHTGTSASAPLAAGIVALILEINPGLTWRDVQYITLMTARPLSDGVWTSNGVGRKVSLRYGYGLMDATAMVELAEKWTNVPQQHVCDIQSENVGKTKPKLEIPDSGYEEILSTQACAGQANAINFLEHVQAKVTVKSKRRGDLVIHLTSPAGTRSTILPQRPNDSDRMKGFQDWAFLSVHFWGENPVGQWKLEIEVQKNSHGYVGSYGGAQMTNDLIDWSLILYGTEDNPVNLVKPTHPTVEPATKSSTGCHVQCEGGCSGPEANQCISCKNYHIPDQSLCVETCPNNFYADSYECRECHSSCETCTQISENKVMCMKCKPGFLLVEGKGTCEKTCEKGYYKNEASHHCRVCSGVCAECEGSSSHCSACGDGQQLNGKTCVYAKECATGEYLEETGNCHTCPDSCFSCTSADNCTCCDKGSSANTVATSCKSCTDNCRACIGPSQSDCLACVAPYGYNNLLRRCMTCCSALTWSRGDKDCCKCVEDGKCDISAQPPESSDAKQLFSVATLIVVLLVIVITCLSIFVVVAVWIGCRRNGADKSGYRYSELKTDDMSVDIGEAS</sequence>
<dbReference type="InterPro" id="IPR038466">
    <property type="entry name" value="S8_pro-domain_sf"/>
</dbReference>
<dbReference type="SMART" id="SM00261">
    <property type="entry name" value="FU"/>
    <property type="match status" value="4"/>
</dbReference>
<feature type="domain" description="P/Homo B" evidence="12">
    <location>
        <begin position="575"/>
        <end position="725"/>
    </location>
</feature>
<dbReference type="InterPro" id="IPR006211">
    <property type="entry name" value="Furin-like_Cys-rich_dom"/>
</dbReference>
<dbReference type="SUPFAM" id="SSF54897">
    <property type="entry name" value="Protease propeptides/inhibitors"/>
    <property type="match status" value="1"/>
</dbReference>
<dbReference type="PANTHER" id="PTHR42884">
    <property type="entry name" value="PROPROTEIN CONVERTASE SUBTILISIN/KEXIN-RELATED"/>
    <property type="match status" value="1"/>
</dbReference>
<dbReference type="Gene3D" id="3.30.70.850">
    <property type="entry name" value="Peptidase S8, pro-domain"/>
    <property type="match status" value="1"/>
</dbReference>
<evidence type="ECO:0000256" key="10">
    <source>
        <dbReference type="PROSITE-ProRule" id="PRU01240"/>
    </source>
</evidence>
<reference evidence="13" key="1">
    <citation type="submission" date="2022-11" db="EMBL/GenBank/DDBJ databases">
        <title>Centuries of genome instability and evolution in soft-shell clam transmissible cancer (bioRxiv).</title>
        <authorList>
            <person name="Hart S.F.M."/>
            <person name="Yonemitsu M.A."/>
            <person name="Giersch R.M."/>
            <person name="Beal B.F."/>
            <person name="Arriagada G."/>
            <person name="Davis B.W."/>
            <person name="Ostrander E.A."/>
            <person name="Goff S.P."/>
            <person name="Metzger M.J."/>
        </authorList>
    </citation>
    <scope>NUCLEOTIDE SEQUENCE</scope>
    <source>
        <strain evidence="13">MELC-2E11</strain>
        <tissue evidence="13">Siphon/mantle</tissue>
    </source>
</reference>
<dbReference type="InterPro" id="IPR022398">
    <property type="entry name" value="Peptidase_S8_His-AS"/>
</dbReference>
<dbReference type="EMBL" id="CP111014">
    <property type="protein sequence ID" value="WAR00943.1"/>
    <property type="molecule type" value="Genomic_DNA"/>
</dbReference>
<feature type="active site" description="Charge relay system" evidence="10">
    <location>
        <position position="502"/>
    </location>
</feature>
<dbReference type="InterPro" id="IPR009030">
    <property type="entry name" value="Growth_fac_rcpt_cys_sf"/>
</dbReference>
<dbReference type="SUPFAM" id="SSF57184">
    <property type="entry name" value="Growth factor receptor domain"/>
    <property type="match status" value="1"/>
</dbReference>
<evidence type="ECO:0000256" key="9">
    <source>
        <dbReference type="ARBA" id="ARBA00023180"/>
    </source>
</evidence>
<dbReference type="SUPFAM" id="SSF52743">
    <property type="entry name" value="Subtilisin-like"/>
    <property type="match status" value="2"/>
</dbReference>
<dbReference type="Proteomes" id="UP001164746">
    <property type="component" value="Chromosome 3"/>
</dbReference>
<dbReference type="PROSITE" id="PS51829">
    <property type="entry name" value="P_HOMO_B"/>
    <property type="match status" value="1"/>
</dbReference>
<keyword evidence="11" id="KW-0812">Transmembrane</keyword>
<organism evidence="13 14">
    <name type="scientific">Mya arenaria</name>
    <name type="common">Soft-shell clam</name>
    <dbReference type="NCBI Taxonomy" id="6604"/>
    <lineage>
        <taxon>Eukaryota</taxon>
        <taxon>Metazoa</taxon>
        <taxon>Spiralia</taxon>
        <taxon>Lophotrochozoa</taxon>
        <taxon>Mollusca</taxon>
        <taxon>Bivalvia</taxon>
        <taxon>Autobranchia</taxon>
        <taxon>Heteroconchia</taxon>
        <taxon>Euheterodonta</taxon>
        <taxon>Imparidentia</taxon>
        <taxon>Neoheterodontei</taxon>
        <taxon>Myida</taxon>
        <taxon>Myoidea</taxon>
        <taxon>Myidae</taxon>
        <taxon>Mya</taxon>
    </lineage>
</organism>
<evidence type="ECO:0000256" key="5">
    <source>
        <dbReference type="ARBA" id="ARBA00022801"/>
    </source>
</evidence>
<gene>
    <name evidence="13" type="ORF">MAR_025315</name>
</gene>
<keyword evidence="2 10" id="KW-0645">Protease</keyword>
<evidence type="ECO:0000313" key="13">
    <source>
        <dbReference type="EMBL" id="WAR00943.1"/>
    </source>
</evidence>
<keyword evidence="3" id="KW-0165">Cleavage on pair of basic residues</keyword>
<dbReference type="PROSITE" id="PS00137">
    <property type="entry name" value="SUBTILASE_HIS"/>
    <property type="match status" value="1"/>
</dbReference>
<dbReference type="Gene3D" id="3.40.50.200">
    <property type="entry name" value="Peptidase S8/S53 domain"/>
    <property type="match status" value="2"/>
</dbReference>
<feature type="transmembrane region" description="Helical" evidence="11">
    <location>
        <begin position="1000"/>
        <end position="1028"/>
    </location>
</feature>
<evidence type="ECO:0000256" key="11">
    <source>
        <dbReference type="SAM" id="Phobius"/>
    </source>
</evidence>
<dbReference type="InterPro" id="IPR023827">
    <property type="entry name" value="Peptidase_S8_Asp-AS"/>
</dbReference>
<dbReference type="InterPro" id="IPR015500">
    <property type="entry name" value="Peptidase_S8_subtilisin-rel"/>
</dbReference>
<evidence type="ECO:0000259" key="12">
    <source>
        <dbReference type="PROSITE" id="PS51829"/>
    </source>
</evidence>
<dbReference type="SUPFAM" id="SSF49785">
    <property type="entry name" value="Galactose-binding domain-like"/>
    <property type="match status" value="1"/>
</dbReference>
<dbReference type="PROSITE" id="PS00138">
    <property type="entry name" value="SUBTILASE_SER"/>
    <property type="match status" value="1"/>
</dbReference>
<dbReference type="PRINTS" id="PR00723">
    <property type="entry name" value="SUBTILISIN"/>
</dbReference>
<evidence type="ECO:0000256" key="1">
    <source>
        <dbReference type="ARBA" id="ARBA00005325"/>
    </source>
</evidence>
<evidence type="ECO:0000256" key="3">
    <source>
        <dbReference type="ARBA" id="ARBA00022685"/>
    </source>
</evidence>
<dbReference type="InterPro" id="IPR034182">
    <property type="entry name" value="Kexin/furin"/>
</dbReference>
<protein>
    <submittedName>
        <fullName evidence="13">PCSK6-like protein</fullName>
    </submittedName>
</protein>
<evidence type="ECO:0000256" key="6">
    <source>
        <dbReference type="ARBA" id="ARBA00022825"/>
    </source>
</evidence>
<evidence type="ECO:0000256" key="2">
    <source>
        <dbReference type="ARBA" id="ARBA00022670"/>
    </source>
</evidence>
<dbReference type="InterPro" id="IPR002884">
    <property type="entry name" value="P_dom"/>
</dbReference>
<dbReference type="CDD" id="cd00064">
    <property type="entry name" value="FU"/>
    <property type="match status" value="3"/>
</dbReference>
<dbReference type="InterPro" id="IPR000742">
    <property type="entry name" value="EGF"/>
</dbReference>
<dbReference type="InterPro" id="IPR000209">
    <property type="entry name" value="Peptidase_S8/S53_dom"/>
</dbReference>
<dbReference type="CDD" id="cd04059">
    <property type="entry name" value="Peptidases_S8_Protein_convertases_Kexins_Furin-like"/>
    <property type="match status" value="1"/>
</dbReference>
<dbReference type="InterPro" id="IPR006212">
    <property type="entry name" value="Furin_repeat"/>
</dbReference>
<keyword evidence="11" id="KW-1133">Transmembrane helix</keyword>
<name>A0ABY7DT84_MYAAR</name>
<evidence type="ECO:0000256" key="4">
    <source>
        <dbReference type="ARBA" id="ARBA00022729"/>
    </source>
</evidence>
<proteinExistence type="inferred from homology"/>
<dbReference type="PROSITE" id="PS51892">
    <property type="entry name" value="SUBTILASE"/>
    <property type="match status" value="1"/>
</dbReference>
<feature type="active site" description="Charge relay system" evidence="10">
    <location>
        <position position="181"/>
    </location>
</feature>
<dbReference type="Pfam" id="PF00082">
    <property type="entry name" value="Peptidase_S8"/>
    <property type="match status" value="2"/>
</dbReference>
<keyword evidence="7" id="KW-0865">Zymogen</keyword>
<feature type="active site" description="Charge relay system" evidence="10">
    <location>
        <position position="222"/>
    </location>
</feature>
<evidence type="ECO:0000256" key="7">
    <source>
        <dbReference type="ARBA" id="ARBA00023145"/>
    </source>
</evidence>
<dbReference type="InterPro" id="IPR008979">
    <property type="entry name" value="Galactose-bd-like_sf"/>
</dbReference>
<dbReference type="InterPro" id="IPR032815">
    <property type="entry name" value="S8_pro-domain"/>
</dbReference>
<dbReference type="SMART" id="SM00181">
    <property type="entry name" value="EGF"/>
    <property type="match status" value="2"/>
</dbReference>
<dbReference type="PROSITE" id="PS00136">
    <property type="entry name" value="SUBTILASE_ASP"/>
    <property type="match status" value="1"/>
</dbReference>
<keyword evidence="4" id="KW-0732">Signal</keyword>
<dbReference type="Pfam" id="PF01483">
    <property type="entry name" value="P_proprotein"/>
    <property type="match status" value="1"/>
</dbReference>
<dbReference type="Gene3D" id="2.60.120.260">
    <property type="entry name" value="Galactose-binding domain-like"/>
    <property type="match status" value="1"/>
</dbReference>
<keyword evidence="11" id="KW-0472">Membrane</keyword>
<dbReference type="Pfam" id="PF16470">
    <property type="entry name" value="S8_pro-domain"/>
    <property type="match status" value="1"/>
</dbReference>
<dbReference type="Pfam" id="PF00757">
    <property type="entry name" value="Furin-like"/>
    <property type="match status" value="1"/>
</dbReference>
<dbReference type="Gene3D" id="2.10.220.10">
    <property type="entry name" value="Hormone Receptor, Insulin-like Growth Factor Receptor 1, Chain A, domain 2"/>
    <property type="match status" value="2"/>
</dbReference>
<keyword evidence="6 10" id="KW-0720">Serine protease</keyword>
<dbReference type="PANTHER" id="PTHR42884:SF23">
    <property type="entry name" value="FURIN-LIKE PROTEASE 2"/>
    <property type="match status" value="1"/>
</dbReference>
<keyword evidence="9" id="KW-0325">Glycoprotein</keyword>
<keyword evidence="14" id="KW-1185">Reference proteome</keyword>
<dbReference type="InterPro" id="IPR023828">
    <property type="entry name" value="Peptidase_S8_Ser-AS"/>
</dbReference>
<keyword evidence="5 10" id="KW-0378">Hydrolase</keyword>
<evidence type="ECO:0000256" key="8">
    <source>
        <dbReference type="ARBA" id="ARBA00023157"/>
    </source>
</evidence>
<comment type="similarity">
    <text evidence="1">Belongs to the peptidase S8 family. Furin subfamily.</text>
</comment>
<evidence type="ECO:0000313" key="14">
    <source>
        <dbReference type="Proteomes" id="UP001164746"/>
    </source>
</evidence>
<accession>A0ABY7DT84</accession>
<keyword evidence="8" id="KW-1015">Disulfide bond</keyword>
<dbReference type="InterPro" id="IPR036852">
    <property type="entry name" value="Peptidase_S8/S53_dom_sf"/>
</dbReference>